<dbReference type="InterPro" id="IPR000873">
    <property type="entry name" value="AMP-dep_synth/lig_dom"/>
</dbReference>
<evidence type="ECO:0000259" key="1">
    <source>
        <dbReference type="Pfam" id="PF00501"/>
    </source>
</evidence>
<comment type="caution">
    <text evidence="3">The sequence shown here is derived from an EMBL/GenBank/DDBJ whole genome shotgun (WGS) entry which is preliminary data.</text>
</comment>
<keyword evidence="4" id="KW-1185">Reference proteome</keyword>
<name>A0ABP7G4A8_9MICO</name>
<dbReference type="Proteomes" id="UP001500540">
    <property type="component" value="Unassembled WGS sequence"/>
</dbReference>
<dbReference type="GO" id="GO:0016874">
    <property type="term" value="F:ligase activity"/>
    <property type="evidence" value="ECO:0007669"/>
    <property type="project" value="UniProtKB-KW"/>
</dbReference>
<protein>
    <submittedName>
        <fullName evidence="3">Phenylacetate--CoA ligase</fullName>
    </submittedName>
</protein>
<feature type="domain" description="AMP-dependent ligase C-terminal" evidence="2">
    <location>
        <begin position="383"/>
        <end position="470"/>
    </location>
</feature>
<dbReference type="Pfam" id="PF14535">
    <property type="entry name" value="AMP-binding_C_2"/>
    <property type="match status" value="1"/>
</dbReference>
<sequence>MTRRGSRAEQTRTAWKDVLEKYHEDRDAPVHPDYWSDKDLWPRDRIREVQDEKIAAVAPFLYENSAFYRARFDRLGIAPTDITSVDTMIANWPIVTKEEMMADASAHPPYGTYSTCGPDEWDDRGWMLFSSSGSTGVPRVFRYTHFDRAYWEQANARALYSGGLRKGDSAIPVVGFGPHVFAWGVQFALVKMGLPLVPGGGMDSAARVGLIDRFQPHVLVCTPSYALYLGHAMQEAGLDPARSSVNWIVQGGEPFSGVRGTMERIQDLWGATAVEFYGCTEASPHCGGYSCPEYQRGDETFIHLMEDIQVWETVDPDSLEPVPAGERGISVCTNLNSESSAQLRFLVGDYTRLSYEPCACGRNHVRAMGCMTGRADDLINLRGIKFFPVQIEEAVRAVPGTGDEFQIRLSTHPDGLDVMTVLVEHQDLAAAEHVAREIHARCEIRCEVDVLAPNTLPKTQMKAKRVFDERAGV</sequence>
<dbReference type="InterPro" id="IPR045851">
    <property type="entry name" value="AMP-bd_C_sf"/>
</dbReference>
<reference evidence="4" key="1">
    <citation type="journal article" date="2019" name="Int. J. Syst. Evol. Microbiol.">
        <title>The Global Catalogue of Microorganisms (GCM) 10K type strain sequencing project: providing services to taxonomists for standard genome sequencing and annotation.</title>
        <authorList>
            <consortium name="The Broad Institute Genomics Platform"/>
            <consortium name="The Broad Institute Genome Sequencing Center for Infectious Disease"/>
            <person name="Wu L."/>
            <person name="Ma J."/>
        </authorList>
    </citation>
    <scope>NUCLEOTIDE SEQUENCE [LARGE SCALE GENOMIC DNA]</scope>
    <source>
        <strain evidence="4">JCM 16950</strain>
    </source>
</reference>
<dbReference type="Gene3D" id="3.30.300.30">
    <property type="match status" value="1"/>
</dbReference>
<evidence type="ECO:0000313" key="4">
    <source>
        <dbReference type="Proteomes" id="UP001500540"/>
    </source>
</evidence>
<dbReference type="Pfam" id="PF00501">
    <property type="entry name" value="AMP-binding"/>
    <property type="match status" value="1"/>
</dbReference>
<dbReference type="PANTHER" id="PTHR43845:SF1">
    <property type="entry name" value="BLR5969 PROTEIN"/>
    <property type="match status" value="1"/>
</dbReference>
<keyword evidence="3" id="KW-0436">Ligase</keyword>
<evidence type="ECO:0000259" key="2">
    <source>
        <dbReference type="Pfam" id="PF14535"/>
    </source>
</evidence>
<dbReference type="InterPro" id="IPR028154">
    <property type="entry name" value="AMP-dep_Lig_C"/>
</dbReference>
<dbReference type="EMBL" id="BAABAF010000001">
    <property type="protein sequence ID" value="GAA3755456.1"/>
    <property type="molecule type" value="Genomic_DNA"/>
</dbReference>
<gene>
    <name evidence="3" type="ORF">GCM10022240_05530</name>
</gene>
<dbReference type="Gene3D" id="3.40.50.12780">
    <property type="entry name" value="N-terminal domain of ligase-like"/>
    <property type="match status" value="1"/>
</dbReference>
<feature type="domain" description="AMP-dependent synthetase/ligase" evidence="1">
    <location>
        <begin position="127"/>
        <end position="328"/>
    </location>
</feature>
<organism evidence="3 4">
    <name type="scientific">Microbacterium kribbense</name>
    <dbReference type="NCBI Taxonomy" id="433645"/>
    <lineage>
        <taxon>Bacteria</taxon>
        <taxon>Bacillati</taxon>
        <taxon>Actinomycetota</taxon>
        <taxon>Actinomycetes</taxon>
        <taxon>Micrococcales</taxon>
        <taxon>Microbacteriaceae</taxon>
        <taxon>Microbacterium</taxon>
    </lineage>
</organism>
<dbReference type="RefSeq" id="WP_344780264.1">
    <property type="nucleotide sequence ID" value="NZ_BAABAF010000001.1"/>
</dbReference>
<dbReference type="PANTHER" id="PTHR43845">
    <property type="entry name" value="BLR5969 PROTEIN"/>
    <property type="match status" value="1"/>
</dbReference>
<dbReference type="SUPFAM" id="SSF56801">
    <property type="entry name" value="Acetyl-CoA synthetase-like"/>
    <property type="match status" value="1"/>
</dbReference>
<dbReference type="InterPro" id="IPR042099">
    <property type="entry name" value="ANL_N_sf"/>
</dbReference>
<proteinExistence type="predicted"/>
<evidence type="ECO:0000313" key="3">
    <source>
        <dbReference type="EMBL" id="GAA3755456.1"/>
    </source>
</evidence>
<accession>A0ABP7G4A8</accession>